<accession>A0A0W8FUK2</accession>
<comment type="caution">
    <text evidence="2">The sequence shown here is derived from an EMBL/GenBank/DDBJ whole genome shotgun (WGS) entry which is preliminary data.</text>
</comment>
<evidence type="ECO:0000313" key="2">
    <source>
        <dbReference type="EMBL" id="KUG24600.1"/>
    </source>
</evidence>
<dbReference type="InterPro" id="IPR029063">
    <property type="entry name" value="SAM-dependent_MTases_sf"/>
</dbReference>
<dbReference type="EMBL" id="LNQE01000842">
    <property type="protein sequence ID" value="KUG24600.1"/>
    <property type="molecule type" value="Genomic_DNA"/>
</dbReference>
<dbReference type="Pfam" id="PF08241">
    <property type="entry name" value="Methyltransf_11"/>
    <property type="match status" value="1"/>
</dbReference>
<keyword evidence="2" id="KW-0808">Transferase</keyword>
<dbReference type="Gene3D" id="3.40.50.150">
    <property type="entry name" value="Vaccinia Virus protein VP39"/>
    <property type="match status" value="1"/>
</dbReference>
<dbReference type="CDD" id="cd02440">
    <property type="entry name" value="AdoMet_MTases"/>
    <property type="match status" value="1"/>
</dbReference>
<dbReference type="PANTHER" id="PTHR43861">
    <property type="entry name" value="TRANS-ACONITATE 2-METHYLTRANSFERASE-RELATED"/>
    <property type="match status" value="1"/>
</dbReference>
<organism evidence="2">
    <name type="scientific">hydrocarbon metagenome</name>
    <dbReference type="NCBI Taxonomy" id="938273"/>
    <lineage>
        <taxon>unclassified sequences</taxon>
        <taxon>metagenomes</taxon>
        <taxon>ecological metagenomes</taxon>
    </lineage>
</organism>
<dbReference type="GO" id="GO:0032259">
    <property type="term" value="P:methylation"/>
    <property type="evidence" value="ECO:0007669"/>
    <property type="project" value="UniProtKB-KW"/>
</dbReference>
<reference evidence="2" key="1">
    <citation type="journal article" date="2015" name="Proc. Natl. Acad. Sci. U.S.A.">
        <title>Networks of energetic and metabolic interactions define dynamics in microbial communities.</title>
        <authorList>
            <person name="Embree M."/>
            <person name="Liu J.K."/>
            <person name="Al-Bassam M.M."/>
            <person name="Zengler K."/>
        </authorList>
    </citation>
    <scope>NUCLEOTIDE SEQUENCE</scope>
</reference>
<gene>
    <name evidence="2" type="ORF">ASZ90_005594</name>
</gene>
<protein>
    <submittedName>
        <fullName evidence="2">Sam-dependent methyltransferase</fullName>
    </submittedName>
</protein>
<dbReference type="PANTHER" id="PTHR43861:SF6">
    <property type="entry name" value="METHYLTRANSFERASE TYPE 11"/>
    <property type="match status" value="1"/>
</dbReference>
<sequence>MKRCLNCTWIFDSNEWLCPGCGWQPDKSGFVPVFSSKLAQNNSGFKASYFAPIAALEVGNFWFCARNDLIVWALGKYGASVSSFMEIGCGTGFVLQGISCHFPKMRIVGSEIYPEGIAYAADRIAGGEFMQMDARDIPFVNEFDAIGAFDVLEHIYEDEDVLEQIYRALKPDGVLLLTIPQHRWLWSWLDDYSCHVRRYTALDLHKKLVRAGFSITRSTSFVTVLLPLMFLSRLKQRDKGKSYDPHKELRVNPLMNRIFKGLLHLEIWLIRMGVSFPVGGSRLIIATKI</sequence>
<dbReference type="SUPFAM" id="SSF53335">
    <property type="entry name" value="S-adenosyl-L-methionine-dependent methyltransferases"/>
    <property type="match status" value="1"/>
</dbReference>
<proteinExistence type="predicted"/>
<name>A0A0W8FUK2_9ZZZZ</name>
<feature type="domain" description="Methyltransferase type 11" evidence="1">
    <location>
        <begin position="86"/>
        <end position="176"/>
    </location>
</feature>
<keyword evidence="2" id="KW-0489">Methyltransferase</keyword>
<dbReference type="InterPro" id="IPR013216">
    <property type="entry name" value="Methyltransf_11"/>
</dbReference>
<evidence type="ECO:0000259" key="1">
    <source>
        <dbReference type="Pfam" id="PF08241"/>
    </source>
</evidence>
<dbReference type="GO" id="GO:0008757">
    <property type="term" value="F:S-adenosylmethionine-dependent methyltransferase activity"/>
    <property type="evidence" value="ECO:0007669"/>
    <property type="project" value="InterPro"/>
</dbReference>
<dbReference type="AlphaFoldDB" id="A0A0W8FUK2"/>